<evidence type="ECO:0000313" key="2">
    <source>
        <dbReference type="EMBL" id="UNM95690.1"/>
    </source>
</evidence>
<feature type="region of interest" description="Disordered" evidence="1">
    <location>
        <begin position="57"/>
        <end position="81"/>
    </location>
</feature>
<dbReference type="EMBL" id="CP093379">
    <property type="protein sequence ID" value="UNM95690.1"/>
    <property type="molecule type" value="Genomic_DNA"/>
</dbReference>
<dbReference type="RefSeq" id="WP_242148185.1">
    <property type="nucleotide sequence ID" value="NZ_CP093379.1"/>
</dbReference>
<keyword evidence="3" id="KW-1185">Reference proteome</keyword>
<sequence length="145" mass="16867">MTTRKLTKEQEKRAQRIHQASKRINGKFILSLDQARELVSRNVVDFPQNLPLFGEHRHKASHSSTPEVFAPFPEGTHEHKDLLDDPNLLSKVEFLLETSQHLASLLREKLNEAKHKTMHSYDPIASKDPRLYCKHHHLSRKNPLK</sequence>
<organism evidence="2 3">
    <name type="scientific">Ignatzschineria rhizosphaerae</name>
    <dbReference type="NCBI Taxonomy" id="2923279"/>
    <lineage>
        <taxon>Bacteria</taxon>
        <taxon>Pseudomonadati</taxon>
        <taxon>Pseudomonadota</taxon>
        <taxon>Gammaproteobacteria</taxon>
        <taxon>Cardiobacteriales</taxon>
        <taxon>Ignatzschineriaceae</taxon>
        <taxon>Ignatzschineria</taxon>
    </lineage>
</organism>
<gene>
    <name evidence="2" type="ORF">MMG00_10765</name>
</gene>
<dbReference type="Proteomes" id="UP000829542">
    <property type="component" value="Chromosome"/>
</dbReference>
<evidence type="ECO:0000313" key="3">
    <source>
        <dbReference type="Proteomes" id="UP000829542"/>
    </source>
</evidence>
<name>A0ABY3X073_9GAMM</name>
<accession>A0ABY3X073</accession>
<reference evidence="2 3" key="1">
    <citation type="submission" date="2022-03" db="EMBL/GenBank/DDBJ databases">
        <title>Ignatzschineria rhizosphaerae HR5S32.</title>
        <authorList>
            <person name="Sun J.Q."/>
            <person name="Feng J.Y."/>
        </authorList>
    </citation>
    <scope>NUCLEOTIDE SEQUENCE [LARGE SCALE GENOMIC DNA]</scope>
    <source>
        <strain evidence="2 3">HR5S32</strain>
    </source>
</reference>
<protein>
    <submittedName>
        <fullName evidence="2">Uncharacterized protein</fullName>
    </submittedName>
</protein>
<proteinExistence type="predicted"/>
<evidence type="ECO:0000256" key="1">
    <source>
        <dbReference type="SAM" id="MobiDB-lite"/>
    </source>
</evidence>